<protein>
    <submittedName>
        <fullName evidence="3">Uncharacterized protein</fullName>
    </submittedName>
</protein>
<dbReference type="EMBL" id="JANIEX010000744">
    <property type="protein sequence ID" value="KAJ3563571.1"/>
    <property type="molecule type" value="Genomic_DNA"/>
</dbReference>
<sequence length="312" mass="33910">MKFSTSFVVLAFVVSKTAIALPLDADSFDLVGRDFAGSHDLEARGFYDGVYEERSLDEAELFEREMLGDEFEARSLGARNKNPPSKPGSSKPGKHADHKGNCKKPKYRVGKRSLSARTTTGQTITVGGKTYKLGETVSGNGGEETFAVEGGHAFAKRPKRKGNPPPGFTTEIENTKKATQALHSGLYIADGTFGEYHWLITGAMPGGEIMARWFQNQAQFATKKACEDDMAAAKRAIKTQQEKLKQAGVGVHADSHPGNWFVPLSGTITTALPIDFGIVAPASTDIDKLLTDQYKYPQDTWNTLKDCGICKP</sequence>
<keyword evidence="2" id="KW-0732">Signal</keyword>
<proteinExistence type="predicted"/>
<name>A0AAD5YTG1_9AGAR</name>
<evidence type="ECO:0000313" key="4">
    <source>
        <dbReference type="Proteomes" id="UP001213000"/>
    </source>
</evidence>
<feature type="chain" id="PRO_5041979144" evidence="2">
    <location>
        <begin position="21"/>
        <end position="312"/>
    </location>
</feature>
<feature type="region of interest" description="Disordered" evidence="1">
    <location>
        <begin position="72"/>
        <end position="120"/>
    </location>
</feature>
<dbReference type="AlphaFoldDB" id="A0AAD5YTG1"/>
<evidence type="ECO:0000313" key="3">
    <source>
        <dbReference type="EMBL" id="KAJ3563571.1"/>
    </source>
</evidence>
<feature type="compositionally biased region" description="Basic residues" evidence="1">
    <location>
        <begin position="101"/>
        <end position="111"/>
    </location>
</feature>
<feature type="signal peptide" evidence="2">
    <location>
        <begin position="1"/>
        <end position="20"/>
    </location>
</feature>
<feature type="compositionally biased region" description="Low complexity" evidence="1">
    <location>
        <begin position="80"/>
        <end position="91"/>
    </location>
</feature>
<accession>A0AAD5YTG1</accession>
<comment type="caution">
    <text evidence="3">The sequence shown here is derived from an EMBL/GenBank/DDBJ whole genome shotgun (WGS) entry which is preliminary data.</text>
</comment>
<organism evidence="3 4">
    <name type="scientific">Leucocoprinus birnbaumii</name>
    <dbReference type="NCBI Taxonomy" id="56174"/>
    <lineage>
        <taxon>Eukaryota</taxon>
        <taxon>Fungi</taxon>
        <taxon>Dikarya</taxon>
        <taxon>Basidiomycota</taxon>
        <taxon>Agaricomycotina</taxon>
        <taxon>Agaricomycetes</taxon>
        <taxon>Agaricomycetidae</taxon>
        <taxon>Agaricales</taxon>
        <taxon>Agaricineae</taxon>
        <taxon>Agaricaceae</taxon>
        <taxon>Leucocoprinus</taxon>
    </lineage>
</organism>
<evidence type="ECO:0000256" key="2">
    <source>
        <dbReference type="SAM" id="SignalP"/>
    </source>
</evidence>
<evidence type="ECO:0000256" key="1">
    <source>
        <dbReference type="SAM" id="MobiDB-lite"/>
    </source>
</evidence>
<keyword evidence="4" id="KW-1185">Reference proteome</keyword>
<reference evidence="3" key="1">
    <citation type="submission" date="2022-07" db="EMBL/GenBank/DDBJ databases">
        <title>Genome Sequence of Leucocoprinus birnbaumii.</title>
        <authorList>
            <person name="Buettner E."/>
        </authorList>
    </citation>
    <scope>NUCLEOTIDE SEQUENCE</scope>
    <source>
        <strain evidence="3">VT141</strain>
    </source>
</reference>
<dbReference type="Proteomes" id="UP001213000">
    <property type="component" value="Unassembled WGS sequence"/>
</dbReference>
<gene>
    <name evidence="3" type="ORF">NP233_g8855</name>
</gene>